<feature type="transmembrane region" description="Helical" evidence="1">
    <location>
        <begin position="20"/>
        <end position="38"/>
    </location>
</feature>
<accession>A0ABX8DR94</accession>
<evidence type="ECO:0000256" key="1">
    <source>
        <dbReference type="SAM" id="Phobius"/>
    </source>
</evidence>
<keyword evidence="1" id="KW-0472">Membrane</keyword>
<dbReference type="RefSeq" id="WP_032856845.1">
    <property type="nucleotide sequence ID" value="NZ_CP074676.1"/>
</dbReference>
<name>A0ABX8DR94_9PSED</name>
<gene>
    <name evidence="2" type="ORF">KH389_26320</name>
</gene>
<keyword evidence="1" id="KW-0812">Transmembrane</keyword>
<keyword evidence="3" id="KW-1185">Reference proteome</keyword>
<dbReference type="Proteomes" id="UP000678154">
    <property type="component" value="Chromosome"/>
</dbReference>
<protein>
    <submittedName>
        <fullName evidence="2">Uncharacterized protein</fullName>
    </submittedName>
</protein>
<feature type="transmembrane region" description="Helical" evidence="1">
    <location>
        <begin position="96"/>
        <end position="119"/>
    </location>
</feature>
<dbReference type="EMBL" id="CP074676">
    <property type="protein sequence ID" value="QVL18832.1"/>
    <property type="molecule type" value="Genomic_DNA"/>
</dbReference>
<keyword evidence="1" id="KW-1133">Transmembrane helix</keyword>
<organism evidence="2 3">
    <name type="scientific">Pseudomonas qingdaonensis</name>
    <dbReference type="NCBI Taxonomy" id="2056231"/>
    <lineage>
        <taxon>Bacteria</taxon>
        <taxon>Pseudomonadati</taxon>
        <taxon>Pseudomonadota</taxon>
        <taxon>Gammaproteobacteria</taxon>
        <taxon>Pseudomonadales</taxon>
        <taxon>Pseudomonadaceae</taxon>
        <taxon>Pseudomonas</taxon>
    </lineage>
</organism>
<reference evidence="2 3" key="1">
    <citation type="journal article" date="2016" name="J. Hazard. Mater.">
        <title>A newly isolated Pseudomonas putida S-1 strain for batch-mode-propanethiol degradation and continuous treatment of propanethiol-containing waste gas.</title>
        <authorList>
            <person name="Chen D.Z."/>
            <person name="Sun Y.M."/>
            <person name="Han L.M."/>
            <person name="Chen J."/>
            <person name="Ye J.X."/>
            <person name="Chen J.M."/>
        </authorList>
    </citation>
    <scope>NUCLEOTIDE SEQUENCE [LARGE SCALE GENOMIC DNA]</scope>
    <source>
        <strain evidence="2 3">S-1</strain>
    </source>
</reference>
<proteinExistence type="predicted"/>
<evidence type="ECO:0000313" key="2">
    <source>
        <dbReference type="EMBL" id="QVL18832.1"/>
    </source>
</evidence>
<evidence type="ECO:0000313" key="3">
    <source>
        <dbReference type="Proteomes" id="UP000678154"/>
    </source>
</evidence>
<dbReference type="GeneID" id="87483819"/>
<feature type="transmembrane region" description="Helical" evidence="1">
    <location>
        <begin position="58"/>
        <end position="75"/>
    </location>
</feature>
<sequence>MTTHSLVVAKYPALQSKRTLALFWVLIATLAVAATFSGPPPFLPEGFGAGERYLSDHMQLLAVVFLGLSRLAALSKRPQKQLIKRLKREHGLKVKPTWKAGIAAGRYLNGAALLILAYYHTQALEALVWLVQMTLPV</sequence>